<dbReference type="AlphaFoldDB" id="K9YTI9"/>
<dbReference type="EMBL" id="CP003944">
    <property type="protein sequence ID" value="AFZ49817.1"/>
    <property type="molecule type" value="Genomic_DNA"/>
</dbReference>
<dbReference type="HOGENOM" id="CLU_3389045_0_0_3"/>
<evidence type="ECO:0000313" key="2">
    <source>
        <dbReference type="Proteomes" id="UP000010482"/>
    </source>
</evidence>
<dbReference type="STRING" id="13035.Dacsa_1114"/>
<accession>K9YTI9</accession>
<keyword evidence="2" id="KW-1185">Reference proteome</keyword>
<dbReference type="Proteomes" id="UP000010482">
    <property type="component" value="Chromosome"/>
</dbReference>
<protein>
    <submittedName>
        <fullName evidence="1">Uncharacterized protein</fullName>
    </submittedName>
</protein>
<sequence length="32" mass="3399">MEAIEIYNTLKSKVTVDPPLAPLNKGVGGIVM</sequence>
<gene>
    <name evidence="1" type="ORF">Dacsa_1114</name>
</gene>
<name>K9YTI9_DACS8</name>
<evidence type="ECO:0000313" key="1">
    <source>
        <dbReference type="EMBL" id="AFZ49817.1"/>
    </source>
</evidence>
<dbReference type="KEGG" id="dsl:Dacsa_1114"/>
<reference evidence="1" key="1">
    <citation type="submission" date="2012-04" db="EMBL/GenBank/DDBJ databases">
        <title>Finished genome of Dactylococcopsis salina PCC 8305.</title>
        <authorList>
            <consortium name="US DOE Joint Genome Institute"/>
            <person name="Gugger M."/>
            <person name="Coursin T."/>
            <person name="Rippka R."/>
            <person name="Tandeau De Marsac N."/>
            <person name="Huntemann M."/>
            <person name="Wei C.-L."/>
            <person name="Han J."/>
            <person name="Detter J.C."/>
            <person name="Han C."/>
            <person name="Tapia R."/>
            <person name="Daligault H."/>
            <person name="Chen A."/>
            <person name="Krypides N."/>
            <person name="Mavromatis K."/>
            <person name="Markowitz V."/>
            <person name="Szeto E."/>
            <person name="Ivanova N."/>
            <person name="Ovchinnikova G."/>
            <person name="Pagani I."/>
            <person name="Pati A."/>
            <person name="Goodwin L."/>
            <person name="Peters L."/>
            <person name="Pitluck S."/>
            <person name="Woyke T."/>
            <person name="Kerfeld C."/>
        </authorList>
    </citation>
    <scope>NUCLEOTIDE SEQUENCE [LARGE SCALE GENOMIC DNA]</scope>
    <source>
        <strain evidence="1">PCC 8305</strain>
    </source>
</reference>
<organism evidence="1 2">
    <name type="scientific">Dactylococcopsis salina (strain PCC 8305)</name>
    <name type="common">Myxobactron salinum</name>
    <dbReference type="NCBI Taxonomy" id="13035"/>
    <lineage>
        <taxon>Bacteria</taxon>
        <taxon>Bacillati</taxon>
        <taxon>Cyanobacteriota</taxon>
        <taxon>Cyanophyceae</taxon>
        <taxon>Nodosilineales</taxon>
        <taxon>Cymatolegaceae</taxon>
        <taxon>Dactylococcopsis</taxon>
    </lineage>
</organism>
<proteinExistence type="predicted"/>